<evidence type="ECO:0000313" key="8">
    <source>
        <dbReference type="Proteomes" id="UP000027222"/>
    </source>
</evidence>
<evidence type="ECO:0000256" key="3">
    <source>
        <dbReference type="ARBA" id="ARBA00022989"/>
    </source>
</evidence>
<name>A0A067TKV7_GALM3</name>
<evidence type="ECO:0000256" key="2">
    <source>
        <dbReference type="ARBA" id="ARBA00022824"/>
    </source>
</evidence>
<evidence type="ECO:0000256" key="4">
    <source>
        <dbReference type="ARBA" id="ARBA00023136"/>
    </source>
</evidence>
<keyword evidence="5" id="KW-0968">Cytoplasmic vesicle</keyword>
<dbReference type="OrthoDB" id="160405at2759"/>
<keyword evidence="8" id="KW-1185">Reference proteome</keyword>
<dbReference type="GO" id="GO:0070072">
    <property type="term" value="P:vacuolar proton-transporting V-type ATPase complex assembly"/>
    <property type="evidence" value="ECO:0007669"/>
    <property type="project" value="InterPro"/>
</dbReference>
<dbReference type="Proteomes" id="UP000027222">
    <property type="component" value="Unassembled WGS sequence"/>
</dbReference>
<protein>
    <recommendedName>
        <fullName evidence="9">Vacuolar ATPase assembly integral membrane protein VMA21</fullName>
    </recommendedName>
</protein>
<accession>A0A067TKV7</accession>
<sequence length="95" mass="10133">MSEQVVISKINADAAAGGVLFKLIVFSVSLGVIPLASYFLSLDYLWHGNSTFAAITAVVAANVVLVAYIISSVLEDKKDALSTSQKEQVDTKKNK</sequence>
<proteinExistence type="predicted"/>
<organism evidence="7 8">
    <name type="scientific">Galerina marginata (strain CBS 339.88)</name>
    <dbReference type="NCBI Taxonomy" id="685588"/>
    <lineage>
        <taxon>Eukaryota</taxon>
        <taxon>Fungi</taxon>
        <taxon>Dikarya</taxon>
        <taxon>Basidiomycota</taxon>
        <taxon>Agaricomycotina</taxon>
        <taxon>Agaricomycetes</taxon>
        <taxon>Agaricomycetidae</taxon>
        <taxon>Agaricales</taxon>
        <taxon>Agaricineae</taxon>
        <taxon>Strophariaceae</taxon>
        <taxon>Galerina</taxon>
    </lineage>
</organism>
<dbReference type="STRING" id="685588.A0A067TKV7"/>
<dbReference type="AlphaFoldDB" id="A0A067TKV7"/>
<dbReference type="GO" id="GO:0031410">
    <property type="term" value="C:cytoplasmic vesicle"/>
    <property type="evidence" value="ECO:0007669"/>
    <property type="project" value="UniProtKB-KW"/>
</dbReference>
<evidence type="ECO:0000256" key="6">
    <source>
        <dbReference type="SAM" id="Phobius"/>
    </source>
</evidence>
<keyword evidence="4 6" id="KW-0472">Membrane</keyword>
<evidence type="ECO:0000313" key="7">
    <source>
        <dbReference type="EMBL" id="KDR83865.1"/>
    </source>
</evidence>
<feature type="transmembrane region" description="Helical" evidence="6">
    <location>
        <begin position="52"/>
        <end position="74"/>
    </location>
</feature>
<dbReference type="HOGENOM" id="CLU_154717_0_0_1"/>
<gene>
    <name evidence="7" type="ORF">GALMADRAFT_86504</name>
</gene>
<evidence type="ECO:0000256" key="1">
    <source>
        <dbReference type="ARBA" id="ARBA00022692"/>
    </source>
</evidence>
<dbReference type="EMBL" id="KL142368">
    <property type="protein sequence ID" value="KDR83865.1"/>
    <property type="molecule type" value="Genomic_DNA"/>
</dbReference>
<dbReference type="InterPro" id="IPR019013">
    <property type="entry name" value="Vma21"/>
</dbReference>
<keyword evidence="2" id="KW-0256">Endoplasmic reticulum</keyword>
<evidence type="ECO:0008006" key="9">
    <source>
        <dbReference type="Google" id="ProtNLM"/>
    </source>
</evidence>
<evidence type="ECO:0000256" key="5">
    <source>
        <dbReference type="ARBA" id="ARBA00023329"/>
    </source>
</evidence>
<dbReference type="Pfam" id="PF09446">
    <property type="entry name" value="VMA21"/>
    <property type="match status" value="1"/>
</dbReference>
<keyword evidence="1 6" id="KW-0812">Transmembrane</keyword>
<keyword evidence="3 6" id="KW-1133">Transmembrane helix</keyword>
<reference evidence="8" key="1">
    <citation type="journal article" date="2014" name="Proc. Natl. Acad. Sci. U.S.A.">
        <title>Extensive sampling of basidiomycete genomes demonstrates inadequacy of the white-rot/brown-rot paradigm for wood decay fungi.</title>
        <authorList>
            <person name="Riley R."/>
            <person name="Salamov A.A."/>
            <person name="Brown D.W."/>
            <person name="Nagy L.G."/>
            <person name="Floudas D."/>
            <person name="Held B.W."/>
            <person name="Levasseur A."/>
            <person name="Lombard V."/>
            <person name="Morin E."/>
            <person name="Otillar R."/>
            <person name="Lindquist E.A."/>
            <person name="Sun H."/>
            <person name="LaButti K.M."/>
            <person name="Schmutz J."/>
            <person name="Jabbour D."/>
            <person name="Luo H."/>
            <person name="Baker S.E."/>
            <person name="Pisabarro A.G."/>
            <person name="Walton J.D."/>
            <person name="Blanchette R.A."/>
            <person name="Henrissat B."/>
            <person name="Martin F."/>
            <person name="Cullen D."/>
            <person name="Hibbett D.S."/>
            <person name="Grigoriev I.V."/>
        </authorList>
    </citation>
    <scope>NUCLEOTIDE SEQUENCE [LARGE SCALE GENOMIC DNA]</scope>
    <source>
        <strain evidence="8">CBS 339.88</strain>
    </source>
</reference>
<feature type="transmembrane region" description="Helical" evidence="6">
    <location>
        <begin position="20"/>
        <end position="40"/>
    </location>
</feature>